<protein>
    <recommendedName>
        <fullName evidence="4">CCDC66 domain-containing protein</fullName>
    </recommendedName>
</protein>
<feature type="non-terminal residue" evidence="3">
    <location>
        <position position="195"/>
    </location>
</feature>
<feature type="compositionally biased region" description="Basic and acidic residues" evidence="2">
    <location>
        <begin position="85"/>
        <end position="94"/>
    </location>
</feature>
<feature type="coiled-coil region" evidence="1">
    <location>
        <begin position="107"/>
        <end position="154"/>
    </location>
</feature>
<feature type="compositionally biased region" description="Basic and acidic residues" evidence="2">
    <location>
        <begin position="60"/>
        <end position="76"/>
    </location>
</feature>
<sequence length="195" mass="23528">VLFRSEKDREKERELRREEDSYRDRRGFINHHHSSLEDTQHETSRPKSRSRSRSPLINGRLDHHNKFDLGSYDKRPHSASSSFLKLKEERREDDLTSLSNHHLIEREKRERERIEREKYDNERIEKERMGRERLERERIEKEKLMQNAAAAMEREKLFHAVEQREKFLQNSGYLGFNSFGAGLHTHPGLLDRRIG</sequence>
<keyword evidence="1" id="KW-0175">Coiled coil</keyword>
<feature type="non-terminal residue" evidence="3">
    <location>
        <position position="1"/>
    </location>
</feature>
<gene>
    <name evidence="3" type="primary">ORF28629</name>
</gene>
<feature type="compositionally biased region" description="Basic and acidic residues" evidence="2">
    <location>
        <begin position="1"/>
        <end position="27"/>
    </location>
</feature>
<organism evidence="3">
    <name type="scientific">Arion vulgaris</name>
    <dbReference type="NCBI Taxonomy" id="1028688"/>
    <lineage>
        <taxon>Eukaryota</taxon>
        <taxon>Metazoa</taxon>
        <taxon>Spiralia</taxon>
        <taxon>Lophotrochozoa</taxon>
        <taxon>Mollusca</taxon>
        <taxon>Gastropoda</taxon>
        <taxon>Heterobranchia</taxon>
        <taxon>Euthyneura</taxon>
        <taxon>Panpulmonata</taxon>
        <taxon>Eupulmonata</taxon>
        <taxon>Stylommatophora</taxon>
        <taxon>Helicina</taxon>
        <taxon>Arionoidea</taxon>
        <taxon>Arionidae</taxon>
        <taxon>Arion</taxon>
    </lineage>
</organism>
<reference evidence="3" key="1">
    <citation type="submission" date="2014-12" db="EMBL/GenBank/DDBJ databases">
        <title>Insight into the proteome of Arion vulgaris.</title>
        <authorList>
            <person name="Aradska J."/>
            <person name="Bulat T."/>
            <person name="Smidak R."/>
            <person name="Sarate P."/>
            <person name="Gangsoo J."/>
            <person name="Sialana F."/>
            <person name="Bilban M."/>
            <person name="Lubec G."/>
        </authorList>
    </citation>
    <scope>NUCLEOTIDE SEQUENCE</scope>
    <source>
        <tissue evidence="3">Skin</tissue>
    </source>
</reference>
<feature type="compositionally biased region" description="Basic and acidic residues" evidence="2">
    <location>
        <begin position="34"/>
        <end position="45"/>
    </location>
</feature>
<evidence type="ECO:0000256" key="1">
    <source>
        <dbReference type="SAM" id="Coils"/>
    </source>
</evidence>
<name>A0A0B6YKW2_9EUPU</name>
<dbReference type="EMBL" id="HACG01009967">
    <property type="protein sequence ID" value="CEK56832.1"/>
    <property type="molecule type" value="Transcribed_RNA"/>
</dbReference>
<evidence type="ECO:0000256" key="2">
    <source>
        <dbReference type="SAM" id="MobiDB-lite"/>
    </source>
</evidence>
<evidence type="ECO:0008006" key="4">
    <source>
        <dbReference type="Google" id="ProtNLM"/>
    </source>
</evidence>
<accession>A0A0B6YKW2</accession>
<dbReference type="AlphaFoldDB" id="A0A0B6YKW2"/>
<proteinExistence type="predicted"/>
<evidence type="ECO:0000313" key="3">
    <source>
        <dbReference type="EMBL" id="CEK56832.1"/>
    </source>
</evidence>
<feature type="region of interest" description="Disordered" evidence="2">
    <location>
        <begin position="1"/>
        <end position="101"/>
    </location>
</feature>